<dbReference type="GO" id="GO:0010181">
    <property type="term" value="F:FMN binding"/>
    <property type="evidence" value="ECO:0007669"/>
    <property type="project" value="InterPro"/>
</dbReference>
<protein>
    <submittedName>
        <fullName evidence="9">L-lactate dehydrogenase (Cytochrome)</fullName>
        <ecNumber evidence="9">1.1.2.3</ecNumber>
    </submittedName>
</protein>
<evidence type="ECO:0000256" key="4">
    <source>
        <dbReference type="ARBA" id="ARBA00023002"/>
    </source>
</evidence>
<feature type="active site" description="Proton acceptor" evidence="6">
    <location>
        <position position="287"/>
    </location>
</feature>
<feature type="binding site" evidence="7">
    <location>
        <position position="174"/>
    </location>
    <ligand>
        <name>glyoxylate</name>
        <dbReference type="ChEBI" id="CHEBI:36655"/>
    </ligand>
</feature>
<dbReference type="EC" id="1.1.2.3" evidence="9"/>
<keyword evidence="2 7" id="KW-0285">Flavoprotein</keyword>
<dbReference type="GO" id="GO:0004460">
    <property type="term" value="F:L-lactate dehydrogenase (cytochrome) activity"/>
    <property type="evidence" value="ECO:0007669"/>
    <property type="project" value="UniProtKB-EC"/>
</dbReference>
<feature type="binding site" evidence="7">
    <location>
        <position position="137"/>
    </location>
    <ligand>
        <name>FMN</name>
        <dbReference type="ChEBI" id="CHEBI:58210"/>
    </ligand>
</feature>
<dbReference type="CDD" id="cd02809">
    <property type="entry name" value="alpha_hydroxyacid_oxid_FMN"/>
    <property type="match status" value="1"/>
</dbReference>
<dbReference type="InterPro" id="IPR013785">
    <property type="entry name" value="Aldolase_TIM"/>
</dbReference>
<accession>A0A2U3KFE2</accession>
<dbReference type="Proteomes" id="UP000238701">
    <property type="component" value="Unassembled WGS sequence"/>
</dbReference>
<evidence type="ECO:0000256" key="5">
    <source>
        <dbReference type="ARBA" id="ARBA00024042"/>
    </source>
</evidence>
<dbReference type="PROSITE" id="PS51349">
    <property type="entry name" value="FMN_HYDROXY_ACID_DH_2"/>
    <property type="match status" value="1"/>
</dbReference>
<dbReference type="PROSITE" id="PS00557">
    <property type="entry name" value="FMN_HYDROXY_ACID_DH_1"/>
    <property type="match status" value="1"/>
</dbReference>
<dbReference type="EMBL" id="OMOD01000111">
    <property type="protein sequence ID" value="SPF38392.1"/>
    <property type="molecule type" value="Genomic_DNA"/>
</dbReference>
<evidence type="ECO:0000256" key="6">
    <source>
        <dbReference type="PIRSR" id="PIRSR000138-1"/>
    </source>
</evidence>
<feature type="binding site" evidence="7">
    <location>
        <begin position="341"/>
        <end position="342"/>
    </location>
    <ligand>
        <name>FMN</name>
        <dbReference type="ChEBI" id="CHEBI:58210"/>
    </ligand>
</feature>
<reference evidence="10" key="1">
    <citation type="submission" date="2018-02" db="EMBL/GenBank/DDBJ databases">
        <authorList>
            <person name="Hausmann B."/>
        </authorList>
    </citation>
    <scope>NUCLEOTIDE SEQUENCE [LARGE SCALE GENOMIC DNA]</scope>
    <source>
        <strain evidence="10">Peat soil MAG SbA1</strain>
    </source>
</reference>
<dbReference type="FunFam" id="3.20.20.70:FF:000029">
    <property type="entry name" value="L-lactate dehydrogenase"/>
    <property type="match status" value="1"/>
</dbReference>
<dbReference type="Pfam" id="PF01070">
    <property type="entry name" value="FMN_dh"/>
    <property type="match status" value="1"/>
</dbReference>
<feature type="binding site" evidence="7">
    <location>
        <position position="263"/>
    </location>
    <ligand>
        <name>glyoxylate</name>
        <dbReference type="ChEBI" id="CHEBI:36655"/>
    </ligand>
</feature>
<evidence type="ECO:0000256" key="1">
    <source>
        <dbReference type="ARBA" id="ARBA00001917"/>
    </source>
</evidence>
<feature type="binding site" evidence="7">
    <location>
        <position position="165"/>
    </location>
    <ligand>
        <name>FMN</name>
        <dbReference type="ChEBI" id="CHEBI:58210"/>
    </ligand>
</feature>
<evidence type="ECO:0000256" key="3">
    <source>
        <dbReference type="ARBA" id="ARBA00022643"/>
    </source>
</evidence>
<dbReference type="InterPro" id="IPR037396">
    <property type="entry name" value="FMN_HAD"/>
</dbReference>
<name>A0A2U3KFE2_9BACT</name>
<feature type="binding site" evidence="7">
    <location>
        <position position="139"/>
    </location>
    <ligand>
        <name>glyoxylate</name>
        <dbReference type="ChEBI" id="CHEBI:36655"/>
    </ligand>
</feature>
<comment type="similarity">
    <text evidence="5">Belongs to the FMN-dependent alpha-hydroxy acid dehydrogenase family.</text>
</comment>
<feature type="binding site" evidence="7">
    <location>
        <position position="116"/>
    </location>
    <ligand>
        <name>FMN</name>
        <dbReference type="ChEBI" id="CHEBI:58210"/>
    </ligand>
</feature>
<dbReference type="AlphaFoldDB" id="A0A2U3KFE2"/>
<feature type="domain" description="FMN hydroxy acid dehydrogenase" evidence="8">
    <location>
        <begin position="8"/>
        <end position="392"/>
    </location>
</feature>
<evidence type="ECO:0000313" key="9">
    <source>
        <dbReference type="EMBL" id="SPF38392.1"/>
    </source>
</evidence>
<evidence type="ECO:0000256" key="2">
    <source>
        <dbReference type="ARBA" id="ARBA00022630"/>
    </source>
</evidence>
<dbReference type="SUPFAM" id="SSF51395">
    <property type="entry name" value="FMN-linked oxidoreductases"/>
    <property type="match status" value="1"/>
</dbReference>
<evidence type="ECO:0000259" key="8">
    <source>
        <dbReference type="PROSITE" id="PS51349"/>
    </source>
</evidence>
<keyword evidence="4 9" id="KW-0560">Oxidoreductase</keyword>
<feature type="binding site" evidence="7">
    <location>
        <begin position="318"/>
        <end position="322"/>
    </location>
    <ligand>
        <name>FMN</name>
        <dbReference type="ChEBI" id="CHEBI:58210"/>
    </ligand>
</feature>
<evidence type="ECO:0000256" key="7">
    <source>
        <dbReference type="PIRSR" id="PIRSR000138-2"/>
    </source>
</evidence>
<evidence type="ECO:0000313" key="10">
    <source>
        <dbReference type="Proteomes" id="UP000238701"/>
    </source>
</evidence>
<feature type="binding site" evidence="7">
    <location>
        <position position="34"/>
    </location>
    <ligand>
        <name>glyoxylate</name>
        <dbReference type="ChEBI" id="CHEBI:36655"/>
    </ligand>
</feature>
<dbReference type="InterPro" id="IPR012133">
    <property type="entry name" value="Alpha-hydoxy_acid_DH_FMN"/>
</dbReference>
<dbReference type="OrthoDB" id="9770452at2"/>
<gene>
    <name evidence="9" type="primary">lldD</name>
    <name evidence="9" type="ORF">SBA1_20092</name>
</gene>
<dbReference type="PIRSF" id="PIRSF000138">
    <property type="entry name" value="Al-hdrx_acd_dh"/>
    <property type="match status" value="1"/>
</dbReference>
<organism evidence="9 10">
    <name type="scientific">Candidatus Sulfotelmatobacter kueseliae</name>
    <dbReference type="NCBI Taxonomy" id="2042962"/>
    <lineage>
        <taxon>Bacteria</taxon>
        <taxon>Pseudomonadati</taxon>
        <taxon>Acidobacteriota</taxon>
        <taxon>Terriglobia</taxon>
        <taxon>Terriglobales</taxon>
        <taxon>Candidatus Korobacteraceae</taxon>
        <taxon>Candidatus Sulfotelmatobacter</taxon>
    </lineage>
</organism>
<dbReference type="PANTHER" id="PTHR10578:SF107">
    <property type="entry name" value="2-HYDROXYACID OXIDASE 1"/>
    <property type="match status" value="1"/>
</dbReference>
<feature type="binding site" evidence="7">
    <location>
        <begin position="87"/>
        <end position="89"/>
    </location>
    <ligand>
        <name>FMN</name>
        <dbReference type="ChEBI" id="CHEBI:58210"/>
    </ligand>
</feature>
<proteinExistence type="inferred from homology"/>
<feature type="binding site" evidence="7">
    <location>
        <position position="285"/>
    </location>
    <ligand>
        <name>FMN</name>
        <dbReference type="ChEBI" id="CHEBI:58210"/>
    </ligand>
</feature>
<dbReference type="InterPro" id="IPR000262">
    <property type="entry name" value="FMN-dep_DH"/>
</dbReference>
<comment type="cofactor">
    <cofactor evidence="1">
        <name>FMN</name>
        <dbReference type="ChEBI" id="CHEBI:58210"/>
    </cofactor>
</comment>
<feature type="binding site" evidence="7">
    <location>
        <position position="287"/>
    </location>
    <ligand>
        <name>glyoxylate</name>
        <dbReference type="ChEBI" id="CHEBI:36655"/>
    </ligand>
</feature>
<keyword evidence="3 7" id="KW-0288">FMN</keyword>
<dbReference type="PANTHER" id="PTHR10578">
    <property type="entry name" value="S -2-HYDROXY-ACID OXIDASE-RELATED"/>
    <property type="match status" value="1"/>
</dbReference>
<dbReference type="InterPro" id="IPR008259">
    <property type="entry name" value="FMN_hydac_DH_AS"/>
</dbReference>
<feature type="binding site" evidence="7">
    <location>
        <position position="290"/>
    </location>
    <ligand>
        <name>glyoxylate</name>
        <dbReference type="ChEBI" id="CHEBI:36655"/>
    </ligand>
</feature>
<sequence length="399" mass="42309">MTAASHALSAERIVNIEDLRRMARWRVPKAVFDYLDGGAEAESTLRENCRVFGDVLFRPRGAVASVDCSLKTQVVGQQISFPAMLAPVGYSRLMHPGGEVAAARAAGEAGTGYILSTISGHKLENVKAASQGPVWYQLYLLGGREAAEGALDRARRAGFSALVITVDTAVAGMRERDPRNGMKPLLGPSLFAKIPYLPEILAHPGWLASFLLDGGVPKLENIVVPGKGPMELIDVAAALAQAAVTWNDLRWIRESWSGPIVVKGLLTGDDAKRAVDEGAAAVVVSNHGGRQLDSVSPTLRALPEVVAAVKGQVEVLMDGGIRRGADIVKALCLGARAVLVGRAYAYGLAAAGQPGVARALEILHADVERTVRLLGCCSAEALDRSYVEVPRAWNLERTG</sequence>
<dbReference type="Gene3D" id="3.20.20.70">
    <property type="entry name" value="Aldolase class I"/>
    <property type="match status" value="1"/>
</dbReference>